<sequence length="176" mass="19522">MVITVINQSLSRSSNPSRTCSESFSRGTTPKRSIGYPKSGLNTPVSLSSDSSSRDSTPVRITESTSKDKCRKTGAGLLKPNQFTLKSANYDQPKLKGSRSWQNLSPEMYQQSFATLGKQEFQRDSRTTIQRSAFKLEAPPIQIRSASVGSPTDYVRRQTCIFEAEKPLPAIFSIFD</sequence>
<evidence type="ECO:0000313" key="2">
    <source>
        <dbReference type="EMBL" id="CAL4065802.1"/>
    </source>
</evidence>
<dbReference type="EMBL" id="CAXKWB010001920">
    <property type="protein sequence ID" value="CAL4065802.1"/>
    <property type="molecule type" value="Genomic_DNA"/>
</dbReference>
<name>A0AAV2PXL8_MEGNR</name>
<evidence type="ECO:0000256" key="1">
    <source>
        <dbReference type="SAM" id="MobiDB-lite"/>
    </source>
</evidence>
<feature type="region of interest" description="Disordered" evidence="1">
    <location>
        <begin position="8"/>
        <end position="66"/>
    </location>
</feature>
<evidence type="ECO:0000313" key="3">
    <source>
        <dbReference type="Proteomes" id="UP001497623"/>
    </source>
</evidence>
<accession>A0AAV2PXL8</accession>
<organism evidence="2 3">
    <name type="scientific">Meganyctiphanes norvegica</name>
    <name type="common">Northern krill</name>
    <name type="synonym">Thysanopoda norvegica</name>
    <dbReference type="NCBI Taxonomy" id="48144"/>
    <lineage>
        <taxon>Eukaryota</taxon>
        <taxon>Metazoa</taxon>
        <taxon>Ecdysozoa</taxon>
        <taxon>Arthropoda</taxon>
        <taxon>Crustacea</taxon>
        <taxon>Multicrustacea</taxon>
        <taxon>Malacostraca</taxon>
        <taxon>Eumalacostraca</taxon>
        <taxon>Eucarida</taxon>
        <taxon>Euphausiacea</taxon>
        <taxon>Euphausiidae</taxon>
        <taxon>Meganyctiphanes</taxon>
    </lineage>
</organism>
<feature type="compositionally biased region" description="Low complexity" evidence="1">
    <location>
        <begin position="43"/>
        <end position="60"/>
    </location>
</feature>
<dbReference type="Proteomes" id="UP001497623">
    <property type="component" value="Unassembled WGS sequence"/>
</dbReference>
<feature type="compositionally biased region" description="Polar residues" evidence="1">
    <location>
        <begin position="8"/>
        <end position="31"/>
    </location>
</feature>
<gene>
    <name evidence="2" type="ORF">MNOR_LOCUS5088</name>
</gene>
<comment type="caution">
    <text evidence="2">The sequence shown here is derived from an EMBL/GenBank/DDBJ whole genome shotgun (WGS) entry which is preliminary data.</text>
</comment>
<dbReference type="AlphaFoldDB" id="A0AAV2PXL8"/>
<reference evidence="2 3" key="1">
    <citation type="submission" date="2024-05" db="EMBL/GenBank/DDBJ databases">
        <authorList>
            <person name="Wallberg A."/>
        </authorList>
    </citation>
    <scope>NUCLEOTIDE SEQUENCE [LARGE SCALE GENOMIC DNA]</scope>
</reference>
<keyword evidence="3" id="KW-1185">Reference proteome</keyword>
<protein>
    <submittedName>
        <fullName evidence="2">Uncharacterized protein</fullName>
    </submittedName>
</protein>
<proteinExistence type="predicted"/>